<comment type="function">
    <text evidence="9">Catalyzes the hydrolytic deamination of adenosine and 2-deoxyadenosine.</text>
</comment>
<feature type="binding site" evidence="9">
    <location>
        <position position="204"/>
    </location>
    <ligand>
        <name>substrate</name>
    </ligand>
</feature>
<feature type="binding site" evidence="9">
    <location>
        <position position="39"/>
    </location>
    <ligand>
        <name>Zn(2+)</name>
        <dbReference type="ChEBI" id="CHEBI:29105"/>
        <note>catalytic</note>
    </ligand>
</feature>
<dbReference type="GO" id="GO:0009117">
    <property type="term" value="P:nucleotide metabolic process"/>
    <property type="evidence" value="ECO:0007669"/>
    <property type="project" value="UniProtKB-KW"/>
</dbReference>
<keyword evidence="2 9" id="KW-0479">Metal-binding</keyword>
<dbReference type="InterPro" id="IPR032466">
    <property type="entry name" value="Metal_Hydrolase"/>
</dbReference>
<evidence type="ECO:0000313" key="11">
    <source>
        <dbReference type="EMBL" id="NYG35692.1"/>
    </source>
</evidence>
<dbReference type="EMBL" id="JACBZX010000001">
    <property type="protein sequence ID" value="NYG35692.1"/>
    <property type="molecule type" value="Genomic_DNA"/>
</dbReference>
<dbReference type="Pfam" id="PF00962">
    <property type="entry name" value="A_deaminase"/>
    <property type="match status" value="1"/>
</dbReference>
<dbReference type="Gene3D" id="3.20.20.140">
    <property type="entry name" value="Metal-dependent hydrolases"/>
    <property type="match status" value="1"/>
</dbReference>
<dbReference type="SUPFAM" id="SSF51556">
    <property type="entry name" value="Metallo-dependent hydrolases"/>
    <property type="match status" value="1"/>
</dbReference>
<dbReference type="Proteomes" id="UP000592181">
    <property type="component" value="Unassembled WGS sequence"/>
</dbReference>
<evidence type="ECO:0000256" key="7">
    <source>
        <dbReference type="ARBA" id="ARBA00047989"/>
    </source>
</evidence>
<dbReference type="GO" id="GO:0046103">
    <property type="term" value="P:inosine biosynthetic process"/>
    <property type="evidence" value="ECO:0007669"/>
    <property type="project" value="TreeGrafter"/>
</dbReference>
<dbReference type="GO" id="GO:0009168">
    <property type="term" value="P:purine ribonucleoside monophosphate biosynthetic process"/>
    <property type="evidence" value="ECO:0007669"/>
    <property type="project" value="UniProtKB-UniRule"/>
</dbReference>
<dbReference type="InterPro" id="IPR028893">
    <property type="entry name" value="A_deaminase"/>
</dbReference>
<feature type="binding site" evidence="9">
    <location>
        <position position="43"/>
    </location>
    <ligand>
        <name>substrate</name>
    </ligand>
</feature>
<comment type="caution">
    <text evidence="9">Lacks conserved residue(s) required for the propagation of feature annotation.</text>
</comment>
<evidence type="ECO:0000313" key="12">
    <source>
        <dbReference type="Proteomes" id="UP000592181"/>
    </source>
</evidence>
<reference evidence="11 12" key="1">
    <citation type="submission" date="2020-07" db="EMBL/GenBank/DDBJ databases">
        <title>Sequencing the genomes of 1000 actinobacteria strains.</title>
        <authorList>
            <person name="Klenk H.-P."/>
        </authorList>
    </citation>
    <scope>NUCLEOTIDE SEQUENCE [LARGE SCALE GENOMIC DNA]</scope>
    <source>
        <strain evidence="11 12">DSM 24723</strain>
    </source>
</reference>
<feature type="binding site" evidence="9">
    <location>
        <position position="340"/>
    </location>
    <ligand>
        <name>Zn(2+)</name>
        <dbReference type="ChEBI" id="CHEBI:29105"/>
        <note>catalytic</note>
    </ligand>
</feature>
<dbReference type="InterPro" id="IPR006330">
    <property type="entry name" value="Ado/ade_deaminase"/>
</dbReference>
<feature type="binding site" evidence="9">
    <location>
        <position position="231"/>
    </location>
    <ligand>
        <name>Zn(2+)</name>
        <dbReference type="ChEBI" id="CHEBI:29105"/>
        <note>catalytic</note>
    </ligand>
</feature>
<gene>
    <name evidence="9" type="primary">add</name>
    <name evidence="11" type="ORF">BJY28_000161</name>
</gene>
<evidence type="ECO:0000259" key="10">
    <source>
        <dbReference type="Pfam" id="PF00962"/>
    </source>
</evidence>
<evidence type="ECO:0000256" key="1">
    <source>
        <dbReference type="ARBA" id="ARBA00012784"/>
    </source>
</evidence>
<dbReference type="RefSeq" id="WP_179461321.1">
    <property type="nucleotide sequence ID" value="NZ_JACBZX010000001.1"/>
</dbReference>
<comment type="caution">
    <text evidence="11">The sequence shown here is derived from an EMBL/GenBank/DDBJ whole genome shotgun (WGS) entry which is preliminary data.</text>
</comment>
<feature type="active site" description="Proton donor" evidence="9">
    <location>
        <position position="234"/>
    </location>
</feature>
<accession>A0A852WXF4</accession>
<name>A0A852WXF4_9MICO</name>
<dbReference type="AlphaFoldDB" id="A0A852WXF4"/>
<feature type="domain" description="Adenosine deaminase" evidence="10">
    <location>
        <begin position="34"/>
        <end position="394"/>
    </location>
</feature>
<comment type="cofactor">
    <cofactor evidence="9">
        <name>Zn(2+)</name>
        <dbReference type="ChEBI" id="CHEBI:29105"/>
    </cofactor>
    <text evidence="9">Binds 1 zinc ion per subunit.</text>
</comment>
<dbReference type="GO" id="GO:0043103">
    <property type="term" value="P:hypoxanthine salvage"/>
    <property type="evidence" value="ECO:0007669"/>
    <property type="project" value="TreeGrafter"/>
</dbReference>
<comment type="catalytic activity">
    <reaction evidence="8">
        <text>2'-deoxyadenosine + H2O + H(+) = 2'-deoxyinosine + NH4(+)</text>
        <dbReference type="Rhea" id="RHEA:28190"/>
        <dbReference type="ChEBI" id="CHEBI:15377"/>
        <dbReference type="ChEBI" id="CHEBI:15378"/>
        <dbReference type="ChEBI" id="CHEBI:17256"/>
        <dbReference type="ChEBI" id="CHEBI:28938"/>
        <dbReference type="ChEBI" id="CHEBI:28997"/>
        <dbReference type="EC" id="3.5.4.4"/>
    </reaction>
    <physiologicalReaction direction="left-to-right" evidence="8">
        <dbReference type="Rhea" id="RHEA:28191"/>
    </physiologicalReaction>
</comment>
<dbReference type="NCBIfam" id="NF006847">
    <property type="entry name" value="PRK09358.1-2"/>
    <property type="match status" value="1"/>
</dbReference>
<dbReference type="GO" id="GO:0004000">
    <property type="term" value="F:adenosine deaminase activity"/>
    <property type="evidence" value="ECO:0007669"/>
    <property type="project" value="UniProtKB-UniRule"/>
</dbReference>
<evidence type="ECO:0000256" key="4">
    <source>
        <dbReference type="ARBA" id="ARBA00022833"/>
    </source>
</evidence>
<comment type="similarity">
    <text evidence="9">Belongs to the metallo-dependent hydrolases superfamily. Adenosine and AMP deaminases family. Adenosine deaminase subfamily.</text>
</comment>
<keyword evidence="3 9" id="KW-0378">Hydrolase</keyword>
<evidence type="ECO:0000256" key="3">
    <source>
        <dbReference type="ARBA" id="ARBA00022801"/>
    </source>
</evidence>
<comment type="catalytic activity">
    <reaction evidence="7">
        <text>adenosine + H2O + H(+) = inosine + NH4(+)</text>
        <dbReference type="Rhea" id="RHEA:24408"/>
        <dbReference type="ChEBI" id="CHEBI:15377"/>
        <dbReference type="ChEBI" id="CHEBI:15378"/>
        <dbReference type="ChEBI" id="CHEBI:16335"/>
        <dbReference type="ChEBI" id="CHEBI:17596"/>
        <dbReference type="ChEBI" id="CHEBI:28938"/>
        <dbReference type="EC" id="3.5.4.4"/>
    </reaction>
    <physiologicalReaction direction="left-to-right" evidence="7">
        <dbReference type="Rhea" id="RHEA:24409"/>
    </physiologicalReaction>
</comment>
<dbReference type="EC" id="3.5.4.4" evidence="1 9"/>
<feature type="binding site" evidence="9">
    <location>
        <position position="41"/>
    </location>
    <ligand>
        <name>Zn(2+)</name>
        <dbReference type="ChEBI" id="CHEBI:29105"/>
        <note>catalytic</note>
    </ligand>
</feature>
<evidence type="ECO:0000256" key="8">
    <source>
        <dbReference type="ARBA" id="ARBA00049213"/>
    </source>
</evidence>
<dbReference type="GO" id="GO:0005829">
    <property type="term" value="C:cytosol"/>
    <property type="evidence" value="ECO:0007669"/>
    <property type="project" value="TreeGrafter"/>
</dbReference>
<dbReference type="PANTHER" id="PTHR11409:SF43">
    <property type="entry name" value="ADENOSINE DEAMINASE"/>
    <property type="match status" value="1"/>
</dbReference>
<evidence type="ECO:0000256" key="2">
    <source>
        <dbReference type="ARBA" id="ARBA00022723"/>
    </source>
</evidence>
<protein>
    <recommendedName>
        <fullName evidence="1 9">Adenosine deaminase</fullName>
        <ecNumber evidence="1 9">3.5.4.4</ecNumber>
    </recommendedName>
    <alternativeName>
        <fullName evidence="6 9">Adenosine aminohydrolase</fullName>
    </alternativeName>
</protein>
<keyword evidence="12" id="KW-1185">Reference proteome</keyword>
<dbReference type="HAMAP" id="MF_00540">
    <property type="entry name" value="A_deaminase"/>
    <property type="match status" value="1"/>
</dbReference>
<keyword evidence="4 9" id="KW-0862">Zinc</keyword>
<feature type="site" description="Important for catalytic activity" evidence="9">
    <location>
        <position position="255"/>
    </location>
</feature>
<dbReference type="GO" id="GO:0006154">
    <property type="term" value="P:adenosine catabolic process"/>
    <property type="evidence" value="ECO:0007669"/>
    <property type="project" value="TreeGrafter"/>
</dbReference>
<feature type="binding site" evidence="9">
    <location>
        <position position="41"/>
    </location>
    <ligand>
        <name>substrate</name>
    </ligand>
</feature>
<evidence type="ECO:0000256" key="5">
    <source>
        <dbReference type="ARBA" id="ARBA00023080"/>
    </source>
</evidence>
<dbReference type="PANTHER" id="PTHR11409">
    <property type="entry name" value="ADENOSINE DEAMINASE"/>
    <property type="match status" value="1"/>
</dbReference>
<proteinExistence type="inferred from homology"/>
<dbReference type="InterPro" id="IPR001365">
    <property type="entry name" value="A_deaminase_dom"/>
</dbReference>
<evidence type="ECO:0000256" key="6">
    <source>
        <dbReference type="ARBA" id="ARBA00031852"/>
    </source>
</evidence>
<dbReference type="FunFam" id="3.20.20.140:FF:000020">
    <property type="entry name" value="Adenosine deaminase"/>
    <property type="match status" value="1"/>
</dbReference>
<keyword evidence="5 9" id="KW-0546">Nucleotide metabolism</keyword>
<dbReference type="GO" id="GO:0008270">
    <property type="term" value="F:zinc ion binding"/>
    <property type="evidence" value="ECO:0007669"/>
    <property type="project" value="UniProtKB-UniRule"/>
</dbReference>
<organism evidence="11 12">
    <name type="scientific">Janibacter alkaliphilus</name>
    <dbReference type="NCBI Taxonomy" id="1069963"/>
    <lineage>
        <taxon>Bacteria</taxon>
        <taxon>Bacillati</taxon>
        <taxon>Actinomycetota</taxon>
        <taxon>Actinomycetes</taxon>
        <taxon>Micrococcales</taxon>
        <taxon>Intrasporangiaceae</taxon>
        <taxon>Janibacter</taxon>
    </lineage>
</organism>
<evidence type="ECO:0000256" key="9">
    <source>
        <dbReference type="HAMAP-Rule" id="MF_00540"/>
    </source>
</evidence>
<sequence length="403" mass="43478">MPPTTQIAASTGDDPAGGAAAPVELTWERIRSLPKVLLHDHLDGGVRPATVLEIADETGHELPVSGDERTAEGLGEWFRRAADSGSLERYLETFVHTVGVMQTAQALHRVAKECVLDLAADGVVYAESRYAPEQHLEGGLSLEEVIEAVNAGFRDGEREAAAAGRPIVVRALLTAMRHAARSAEIAELAVRYRDHGVAGFDIAGAEAGFPPSRHLDAFDRMKADNAHFTIHAGEAFGLPSIWEALQVCGADRLGHGVRIVDDIALGEQPAADDPVAAAAAVTDGSDRLRLGSLAAFVRDTRVPLEMCPHSNVQTGAARSIAEHPITLLARLRYRVTLNTDNRLMSGTSMTQEMYALVTETGWTLQDLRWVTTNAMKSAFLPFDERMVLIEDVIKPVYEVLGAQ</sequence>